<evidence type="ECO:0000313" key="4">
    <source>
        <dbReference type="Proteomes" id="UP000184363"/>
    </source>
</evidence>
<reference evidence="3 4" key="1">
    <citation type="submission" date="2016-11" db="EMBL/GenBank/DDBJ databases">
        <authorList>
            <person name="Jaros S."/>
            <person name="Januszkiewicz K."/>
            <person name="Wedrychowicz H."/>
        </authorList>
    </citation>
    <scope>NUCLEOTIDE SEQUENCE [LARGE SCALE GENOMIC DNA]</scope>
    <source>
        <strain evidence="3 4">DSM 43832</strain>
    </source>
</reference>
<feature type="domain" description="Alpha-mannosidase Ams1-like N-terminal" evidence="2">
    <location>
        <begin position="32"/>
        <end position="75"/>
    </location>
</feature>
<name>A0A1M6NLZ3_PSETH</name>
<dbReference type="Pfam" id="PF01074">
    <property type="entry name" value="Glyco_hydro_38N"/>
    <property type="match status" value="1"/>
</dbReference>
<sequence>MHDDRTLVEARIDRILRERVRPAVHGATAPPQTEVWHVPAEPVPTAAGIAAPYRPLVDAEAWGRPWGTSWFHVTGAAAAARAVLAPVLASPAVPSAHRVSAVGHAHIDSARLWPLRETVRKVARTVASVTALMDTIPGWCSRCPRRSTGGGCATGGPTCGGA</sequence>
<dbReference type="Proteomes" id="UP000184363">
    <property type="component" value="Unassembled WGS sequence"/>
</dbReference>
<dbReference type="SUPFAM" id="SSF88713">
    <property type="entry name" value="Glycoside hydrolase/deacetylase"/>
    <property type="match status" value="1"/>
</dbReference>
<keyword evidence="4" id="KW-1185">Reference proteome</keyword>
<proteinExistence type="predicted"/>
<dbReference type="PANTHER" id="PTHR46017">
    <property type="entry name" value="ALPHA-MANNOSIDASE 2C1"/>
    <property type="match status" value="1"/>
</dbReference>
<dbReference type="GO" id="GO:0006013">
    <property type="term" value="P:mannose metabolic process"/>
    <property type="evidence" value="ECO:0007669"/>
    <property type="project" value="InterPro"/>
</dbReference>
<organism evidence="3 4">
    <name type="scientific">Pseudonocardia thermophila</name>
    <dbReference type="NCBI Taxonomy" id="1848"/>
    <lineage>
        <taxon>Bacteria</taxon>
        <taxon>Bacillati</taxon>
        <taxon>Actinomycetota</taxon>
        <taxon>Actinomycetes</taxon>
        <taxon>Pseudonocardiales</taxon>
        <taxon>Pseudonocardiaceae</taxon>
        <taxon>Pseudonocardia</taxon>
    </lineage>
</organism>
<evidence type="ECO:0000259" key="2">
    <source>
        <dbReference type="Pfam" id="PF22907"/>
    </source>
</evidence>
<dbReference type="InterPro" id="IPR000602">
    <property type="entry name" value="Glyco_hydro_38_N"/>
</dbReference>
<evidence type="ECO:0000313" key="3">
    <source>
        <dbReference type="EMBL" id="SHJ96695.1"/>
    </source>
</evidence>
<dbReference type="GO" id="GO:0009313">
    <property type="term" value="P:oligosaccharide catabolic process"/>
    <property type="evidence" value="ECO:0007669"/>
    <property type="project" value="TreeGrafter"/>
</dbReference>
<feature type="domain" description="Glycoside hydrolase family 38 N-terminal" evidence="1">
    <location>
        <begin position="99"/>
        <end position="135"/>
    </location>
</feature>
<protein>
    <submittedName>
        <fullName evidence="3">Glycosyl hydrolases family 38 N-terminal domain-containing protein</fullName>
    </submittedName>
</protein>
<dbReference type="PANTHER" id="PTHR46017:SF1">
    <property type="entry name" value="ALPHA-MANNOSIDASE 2C1"/>
    <property type="match status" value="1"/>
</dbReference>
<evidence type="ECO:0000259" key="1">
    <source>
        <dbReference type="Pfam" id="PF01074"/>
    </source>
</evidence>
<keyword evidence="3" id="KW-0378">Hydrolase</keyword>
<dbReference type="GO" id="GO:0004559">
    <property type="term" value="F:alpha-mannosidase activity"/>
    <property type="evidence" value="ECO:0007669"/>
    <property type="project" value="InterPro"/>
</dbReference>
<gene>
    <name evidence="3" type="ORF">SAMN05443637_101334</name>
</gene>
<dbReference type="AlphaFoldDB" id="A0A1M6NLZ3"/>
<dbReference type="InterPro" id="IPR054723">
    <property type="entry name" value="Ams1-like_N"/>
</dbReference>
<dbReference type="EMBL" id="FRAP01000001">
    <property type="protein sequence ID" value="SHJ96695.1"/>
    <property type="molecule type" value="Genomic_DNA"/>
</dbReference>
<dbReference type="STRING" id="1848.SAMN05443637_101334"/>
<dbReference type="Pfam" id="PF22907">
    <property type="entry name" value="Ams1-like_1st"/>
    <property type="match status" value="1"/>
</dbReference>
<dbReference type="InterPro" id="IPR011330">
    <property type="entry name" value="Glyco_hydro/deAcase_b/a-brl"/>
</dbReference>
<accession>A0A1M6NLZ3</accession>